<dbReference type="Proteomes" id="UP000632063">
    <property type="component" value="Unassembled WGS sequence"/>
</dbReference>
<keyword evidence="3" id="KW-1185">Reference proteome</keyword>
<evidence type="ECO:0000256" key="1">
    <source>
        <dbReference type="SAM" id="MobiDB-lite"/>
    </source>
</evidence>
<dbReference type="EMBL" id="JACYXI010000003">
    <property type="protein sequence ID" value="MBD8891327.1"/>
    <property type="molecule type" value="Genomic_DNA"/>
</dbReference>
<evidence type="ECO:0008006" key="4">
    <source>
        <dbReference type="Google" id="ProtNLM"/>
    </source>
</evidence>
<dbReference type="RefSeq" id="WP_192147458.1">
    <property type="nucleotide sequence ID" value="NZ_JACYXI010000003.1"/>
</dbReference>
<evidence type="ECO:0000313" key="3">
    <source>
        <dbReference type="Proteomes" id="UP000632063"/>
    </source>
</evidence>
<proteinExistence type="predicted"/>
<feature type="region of interest" description="Disordered" evidence="1">
    <location>
        <begin position="128"/>
        <end position="153"/>
    </location>
</feature>
<evidence type="ECO:0000313" key="2">
    <source>
        <dbReference type="EMBL" id="MBD8891327.1"/>
    </source>
</evidence>
<gene>
    <name evidence="2" type="ORF">IG616_07205</name>
</gene>
<reference evidence="2 3" key="2">
    <citation type="journal article" date="2021" name="Int. J. Syst. Evol. Microbiol.">
        <title>Roseibium litorale sp. nov., isolated from a tidal flat sediment and proposal for the reclassification of Labrenzia polysiphoniae as Roseibium polysiphoniae comb. nov.</title>
        <authorList>
            <person name="Liu Y."/>
            <person name="Pei T."/>
            <person name="Du J."/>
            <person name="Chao M."/>
            <person name="Deng M.R."/>
            <person name="Zhu H."/>
        </authorList>
    </citation>
    <scope>NUCLEOTIDE SEQUENCE [LARGE SCALE GENOMIC DNA]</scope>
    <source>
        <strain evidence="2 3">4C16A</strain>
    </source>
</reference>
<comment type="caution">
    <text evidence="2">The sequence shown here is derived from an EMBL/GenBank/DDBJ whole genome shotgun (WGS) entry which is preliminary data.</text>
</comment>
<name>A0ABR9CLY7_9HYPH</name>
<protein>
    <recommendedName>
        <fullName evidence="4">FlgN protein</fullName>
    </recommendedName>
</protein>
<organism evidence="2 3">
    <name type="scientific">Roseibium litorale</name>
    <dbReference type="NCBI Taxonomy" id="2803841"/>
    <lineage>
        <taxon>Bacteria</taxon>
        <taxon>Pseudomonadati</taxon>
        <taxon>Pseudomonadota</taxon>
        <taxon>Alphaproteobacteria</taxon>
        <taxon>Hyphomicrobiales</taxon>
        <taxon>Stappiaceae</taxon>
        <taxon>Roseibium</taxon>
    </lineage>
</organism>
<reference evidence="3" key="1">
    <citation type="submission" date="2020-09" db="EMBL/GenBank/DDBJ databases">
        <title>The genome sequence of strain Labrenzia suaedae 4C16A.</title>
        <authorList>
            <person name="Liu Y."/>
        </authorList>
    </citation>
    <scope>NUCLEOTIDE SEQUENCE [LARGE SCALE GENOMIC DNA]</scope>
    <source>
        <strain evidence="3">4C16A</strain>
    </source>
</reference>
<accession>A0ABR9CLY7</accession>
<sequence>MQISLSSAMIAKIDSSILHMISVADELISVTSEESRRLQEEAQPAIDDLLARKRELIHDYENWIKLFRTQKNVLLQASPMLFEELLERNRELSVCLAENNKHLEKAMTSNRRRVETIMEVIREERKPPAVYGGNGQYKDRPAAPVSLRPVREA</sequence>